<evidence type="ECO:0000259" key="1">
    <source>
        <dbReference type="PROSITE" id="PS50943"/>
    </source>
</evidence>
<dbReference type="EMBL" id="RJVP01000003">
    <property type="protein sequence ID" value="ROH86368.1"/>
    <property type="molecule type" value="Genomic_DNA"/>
</dbReference>
<dbReference type="InterPro" id="IPR001387">
    <property type="entry name" value="Cro/C1-type_HTH"/>
</dbReference>
<accession>A0A3N0V1K6</accession>
<dbReference type="InterPro" id="IPR010982">
    <property type="entry name" value="Lambda_DNA-bd_dom_sf"/>
</dbReference>
<evidence type="ECO:0000313" key="2">
    <source>
        <dbReference type="EMBL" id="ROH86368.1"/>
    </source>
</evidence>
<proteinExistence type="predicted"/>
<sequence length="95" mass="10642">MLGSLIRINRIERKLTVQALAERVGISRDMMQRIEQGDPRCGIGVVIEAATIVGVALFEADSSNTLTMHIKEQEDKLRLLPKAVHKTRTVVKDDF</sequence>
<dbReference type="AlphaFoldDB" id="A0A3N0V1K6"/>
<dbReference type="Proteomes" id="UP000275137">
    <property type="component" value="Unassembled WGS sequence"/>
</dbReference>
<evidence type="ECO:0000313" key="3">
    <source>
        <dbReference type="Proteomes" id="UP000275137"/>
    </source>
</evidence>
<dbReference type="GO" id="GO:0003677">
    <property type="term" value="F:DNA binding"/>
    <property type="evidence" value="ECO:0007669"/>
    <property type="project" value="InterPro"/>
</dbReference>
<organism evidence="2 3">
    <name type="scientific">Pseudomethylobacillus aquaticus</name>
    <dbReference type="NCBI Taxonomy" id="2676064"/>
    <lineage>
        <taxon>Bacteria</taxon>
        <taxon>Pseudomonadati</taxon>
        <taxon>Pseudomonadota</taxon>
        <taxon>Betaproteobacteria</taxon>
        <taxon>Nitrosomonadales</taxon>
        <taxon>Methylophilaceae</taxon>
        <taxon>Pseudomethylobacillus</taxon>
    </lineage>
</organism>
<dbReference type="PROSITE" id="PS50943">
    <property type="entry name" value="HTH_CROC1"/>
    <property type="match status" value="1"/>
</dbReference>
<dbReference type="SUPFAM" id="SSF47413">
    <property type="entry name" value="lambda repressor-like DNA-binding domains"/>
    <property type="match status" value="1"/>
</dbReference>
<reference evidence="2 3" key="1">
    <citation type="submission" date="2018-10" db="EMBL/GenBank/DDBJ databases">
        <authorList>
            <person name="Chen W.-M."/>
        </authorList>
    </citation>
    <scope>NUCLEOTIDE SEQUENCE [LARGE SCALE GENOMIC DNA]</scope>
    <source>
        <strain evidence="2 3">H-5</strain>
    </source>
</reference>
<gene>
    <name evidence="2" type="ORF">ED236_06755</name>
</gene>
<dbReference type="CDD" id="cd00093">
    <property type="entry name" value="HTH_XRE"/>
    <property type="match status" value="1"/>
</dbReference>
<dbReference type="Pfam" id="PF13560">
    <property type="entry name" value="HTH_31"/>
    <property type="match status" value="1"/>
</dbReference>
<dbReference type="SMART" id="SM00530">
    <property type="entry name" value="HTH_XRE"/>
    <property type="match status" value="1"/>
</dbReference>
<dbReference type="Gene3D" id="1.10.260.40">
    <property type="entry name" value="lambda repressor-like DNA-binding domains"/>
    <property type="match status" value="1"/>
</dbReference>
<comment type="caution">
    <text evidence="2">The sequence shown here is derived from an EMBL/GenBank/DDBJ whole genome shotgun (WGS) entry which is preliminary data.</text>
</comment>
<name>A0A3N0V1K6_9PROT</name>
<keyword evidence="3" id="KW-1185">Reference proteome</keyword>
<feature type="domain" description="HTH cro/C1-type" evidence="1">
    <location>
        <begin position="6"/>
        <end position="37"/>
    </location>
</feature>
<protein>
    <submittedName>
        <fullName evidence="2">XRE family transcriptional regulator</fullName>
    </submittedName>
</protein>